<dbReference type="Gene3D" id="1.10.10.10">
    <property type="entry name" value="Winged helix-like DNA-binding domain superfamily/Winged helix DNA-binding domain"/>
    <property type="match status" value="1"/>
</dbReference>
<dbReference type="InterPro" id="IPR026881">
    <property type="entry name" value="WYL_dom"/>
</dbReference>
<dbReference type="PROSITE" id="PS52050">
    <property type="entry name" value="WYL"/>
    <property type="match status" value="1"/>
</dbReference>
<dbReference type="Pfam" id="PF13280">
    <property type="entry name" value="WYL"/>
    <property type="match status" value="1"/>
</dbReference>
<dbReference type="AlphaFoldDB" id="A0A5D0WW37"/>
<evidence type="ECO:0000259" key="2">
    <source>
        <dbReference type="Pfam" id="PF25583"/>
    </source>
</evidence>
<evidence type="ECO:0000313" key="4">
    <source>
        <dbReference type="Proteomes" id="UP000322619"/>
    </source>
</evidence>
<dbReference type="PANTHER" id="PTHR34580:SF1">
    <property type="entry name" value="PROTEIN PAFC"/>
    <property type="match status" value="1"/>
</dbReference>
<dbReference type="InterPro" id="IPR036388">
    <property type="entry name" value="WH-like_DNA-bd_sf"/>
</dbReference>
<comment type="caution">
    <text evidence="3">The sequence shown here is derived from an EMBL/GenBank/DDBJ whole genome shotgun (WGS) entry which is preliminary data.</text>
</comment>
<protein>
    <submittedName>
        <fullName evidence="3">WYL domain-containing transcriptional regulator</fullName>
    </submittedName>
</protein>
<dbReference type="InterPro" id="IPR057727">
    <property type="entry name" value="WCX_dom"/>
</dbReference>
<feature type="domain" description="WCX" evidence="2">
    <location>
        <begin position="251"/>
        <end position="321"/>
    </location>
</feature>
<dbReference type="RefSeq" id="WP_148636566.1">
    <property type="nucleotide sequence ID" value="NZ_VSLA01000002.1"/>
</dbReference>
<sequence>MADTKLKLLRVLDILRQTDADHPLTTAQIADQLNRYDLSAERKAINRDIQVLKQAGYDIRLCPDNKRGYYLASHSFETWELKVLIDAIVSAKFLTEADSRAIAAKLMAQDSQANAQLLARVTPVNTHIKQDNPQIKETIGALLTAIRQQRKVQFQYQSTNSEMKKELRKGGYCYRINPYALTWKDEHYYLICNLDKYDNLGYYRLDRIVNLTILDEPVKDAVALLGKNPRHRIDDYIATAIYCHTGKKINLRLLCQYGMEDEICDYFGSDHFHNKRPDGFECHIRVMHSQGLIYWLMQHGSKVKVLAPEAVKNELLDCLQATLDQYRDDTKKQRVRVMTRPNKQDEV</sequence>
<evidence type="ECO:0000259" key="1">
    <source>
        <dbReference type="Pfam" id="PF13280"/>
    </source>
</evidence>
<reference evidence="3 4" key="1">
    <citation type="submission" date="2019-08" db="EMBL/GenBank/DDBJ databases">
        <title>Isolation and enrichment of carboxydotrophic bacteria from anaerobic sludge for the production of bio-based chemicals from syngas.</title>
        <authorList>
            <person name="Antares A.L."/>
            <person name="Moreira J."/>
            <person name="Diender M."/>
            <person name="Parshina S.N."/>
            <person name="Stams A.J.M."/>
            <person name="Alves M."/>
            <person name="Alves J.I."/>
            <person name="Sousa D.Z."/>
        </authorList>
    </citation>
    <scope>NUCLEOTIDE SEQUENCE [LARGE SCALE GENOMIC DNA]</scope>
    <source>
        <strain evidence="3 4">JM</strain>
    </source>
</reference>
<proteinExistence type="predicted"/>
<name>A0A5D0WW37_9FIRM</name>
<gene>
    <name evidence="3" type="ORF">FXB42_02665</name>
</gene>
<organism evidence="3 4">
    <name type="scientific">Acetobacterium wieringae</name>
    <dbReference type="NCBI Taxonomy" id="52694"/>
    <lineage>
        <taxon>Bacteria</taxon>
        <taxon>Bacillati</taxon>
        <taxon>Bacillota</taxon>
        <taxon>Clostridia</taxon>
        <taxon>Eubacteriales</taxon>
        <taxon>Eubacteriaceae</taxon>
        <taxon>Acetobacterium</taxon>
    </lineage>
</organism>
<dbReference type="PANTHER" id="PTHR34580">
    <property type="match status" value="1"/>
</dbReference>
<accession>A0A5D0WW37</accession>
<evidence type="ECO:0000313" key="3">
    <source>
        <dbReference type="EMBL" id="TYC88530.1"/>
    </source>
</evidence>
<dbReference type="Pfam" id="PF25583">
    <property type="entry name" value="WCX"/>
    <property type="match status" value="1"/>
</dbReference>
<feature type="domain" description="WYL" evidence="1">
    <location>
        <begin position="138"/>
        <end position="212"/>
    </location>
</feature>
<dbReference type="Proteomes" id="UP000322619">
    <property type="component" value="Unassembled WGS sequence"/>
</dbReference>
<dbReference type="EMBL" id="VSLA01000002">
    <property type="protein sequence ID" value="TYC88530.1"/>
    <property type="molecule type" value="Genomic_DNA"/>
</dbReference>
<dbReference type="InterPro" id="IPR051534">
    <property type="entry name" value="CBASS_pafABC_assoc_protein"/>
</dbReference>